<protein>
    <submittedName>
        <fullName evidence="1">Uncharacterized protein</fullName>
    </submittedName>
</protein>
<evidence type="ECO:0000313" key="2">
    <source>
        <dbReference type="Proteomes" id="UP000775213"/>
    </source>
</evidence>
<gene>
    <name evidence="1" type="ORF">IEQ34_015165</name>
</gene>
<accession>A0AAV7GNH3</accession>
<dbReference type="EMBL" id="JAGFBR010000013">
    <property type="protein sequence ID" value="KAH0457258.1"/>
    <property type="molecule type" value="Genomic_DNA"/>
</dbReference>
<keyword evidence="2" id="KW-1185">Reference proteome</keyword>
<proteinExistence type="predicted"/>
<organism evidence="1 2">
    <name type="scientific">Dendrobium chrysotoxum</name>
    <name type="common">Orchid</name>
    <dbReference type="NCBI Taxonomy" id="161865"/>
    <lineage>
        <taxon>Eukaryota</taxon>
        <taxon>Viridiplantae</taxon>
        <taxon>Streptophyta</taxon>
        <taxon>Embryophyta</taxon>
        <taxon>Tracheophyta</taxon>
        <taxon>Spermatophyta</taxon>
        <taxon>Magnoliopsida</taxon>
        <taxon>Liliopsida</taxon>
        <taxon>Asparagales</taxon>
        <taxon>Orchidaceae</taxon>
        <taxon>Epidendroideae</taxon>
        <taxon>Malaxideae</taxon>
        <taxon>Dendrobiinae</taxon>
        <taxon>Dendrobium</taxon>
    </lineage>
</organism>
<dbReference type="Proteomes" id="UP000775213">
    <property type="component" value="Unassembled WGS sequence"/>
</dbReference>
<comment type="caution">
    <text evidence="1">The sequence shown here is derived from an EMBL/GenBank/DDBJ whole genome shotgun (WGS) entry which is preliminary data.</text>
</comment>
<sequence>MSTPGRSDFPVGLVGVGISNLSLRTDRSVARFTGESFGSWSRSHENANQSSQTTDIPHSQIASGFLCLILQARNRTNTTMRMKISSLHL</sequence>
<dbReference type="AlphaFoldDB" id="A0AAV7GNH3"/>
<evidence type="ECO:0000313" key="1">
    <source>
        <dbReference type="EMBL" id="KAH0457258.1"/>
    </source>
</evidence>
<name>A0AAV7GNH3_DENCH</name>
<reference evidence="1 2" key="1">
    <citation type="journal article" date="2021" name="Hortic Res">
        <title>Chromosome-scale assembly of the Dendrobium chrysotoxum genome enhances the understanding of orchid evolution.</title>
        <authorList>
            <person name="Zhang Y."/>
            <person name="Zhang G.Q."/>
            <person name="Zhang D."/>
            <person name="Liu X.D."/>
            <person name="Xu X.Y."/>
            <person name="Sun W.H."/>
            <person name="Yu X."/>
            <person name="Zhu X."/>
            <person name="Wang Z.W."/>
            <person name="Zhao X."/>
            <person name="Zhong W.Y."/>
            <person name="Chen H."/>
            <person name="Yin W.L."/>
            <person name="Huang T."/>
            <person name="Niu S.C."/>
            <person name="Liu Z.J."/>
        </authorList>
    </citation>
    <scope>NUCLEOTIDE SEQUENCE [LARGE SCALE GENOMIC DNA]</scope>
    <source>
        <strain evidence="1">Lindl</strain>
    </source>
</reference>